<dbReference type="InterPro" id="IPR013087">
    <property type="entry name" value="Znf_C2H2_type"/>
</dbReference>
<dbReference type="GO" id="GO:0005730">
    <property type="term" value="C:nucleolus"/>
    <property type="evidence" value="ECO:0007669"/>
    <property type="project" value="UniProtKB-SubCell"/>
</dbReference>
<feature type="compositionally biased region" description="Acidic residues" evidence="10">
    <location>
        <begin position="139"/>
        <end position="150"/>
    </location>
</feature>
<feature type="region of interest" description="Disordered" evidence="10">
    <location>
        <begin position="182"/>
        <end position="223"/>
    </location>
</feature>
<accession>A0AAN9E881</accession>
<gene>
    <name evidence="12" type="ORF">RIF29_39801</name>
</gene>
<dbReference type="EMBL" id="JAYWIO010000008">
    <property type="protein sequence ID" value="KAK7244972.1"/>
    <property type="molecule type" value="Genomic_DNA"/>
</dbReference>
<keyword evidence="3" id="KW-0678">Repressor</keyword>
<proteinExistence type="inferred from homology"/>
<dbReference type="GO" id="GO:0006325">
    <property type="term" value="P:chromatin organization"/>
    <property type="evidence" value="ECO:0007669"/>
    <property type="project" value="UniProtKB-KW"/>
</dbReference>
<keyword evidence="9" id="KW-0862">Zinc</keyword>
<evidence type="ECO:0000256" key="6">
    <source>
        <dbReference type="ARBA" id="ARBA00023015"/>
    </source>
</evidence>
<keyword evidence="5" id="KW-0156">Chromatin regulator</keyword>
<evidence type="ECO:0000256" key="5">
    <source>
        <dbReference type="ARBA" id="ARBA00022853"/>
    </source>
</evidence>
<dbReference type="PROSITE" id="PS00028">
    <property type="entry name" value="ZINC_FINGER_C2H2_1"/>
    <property type="match status" value="1"/>
</dbReference>
<feature type="compositionally biased region" description="Low complexity" evidence="10">
    <location>
        <begin position="194"/>
        <end position="216"/>
    </location>
</feature>
<feature type="region of interest" description="Disordered" evidence="10">
    <location>
        <begin position="104"/>
        <end position="150"/>
    </location>
</feature>
<keyword evidence="8" id="KW-0539">Nucleus</keyword>
<dbReference type="Gene3D" id="3.30.160.60">
    <property type="entry name" value="Classic Zinc Finger"/>
    <property type="match status" value="1"/>
</dbReference>
<keyword evidence="7" id="KW-0804">Transcription</keyword>
<evidence type="ECO:0000259" key="11">
    <source>
        <dbReference type="PROSITE" id="PS50157"/>
    </source>
</evidence>
<dbReference type="GO" id="GO:0008270">
    <property type="term" value="F:zinc ion binding"/>
    <property type="evidence" value="ECO:0007669"/>
    <property type="project" value="UniProtKB-KW"/>
</dbReference>
<sequence length="246" mass="26834">MAVLGVEVKSGESLKVDPGYDKIVHLSMACLGEVSKDKGSEPVSLYVKFDDQKLALGTLSSEKFPQISYDLVFEKEFELSHNWKHGSVYFNGYKAEAQVKNNVKPDADQAKQKQKIADPRKNAKAKEKDAGVVKKEDSSESESDEDSSEDENICDYYSSVLLSGVHFVVRIFVLLSSHDMSGTSSGVHVATPHPSKQAGKAAASSSQPAKQQTPKSGGEYSCEPCKRSFKTEDALSSHNKAKHSVK</sequence>
<keyword evidence="13" id="KW-1185">Reference proteome</keyword>
<protein>
    <recommendedName>
        <fullName evidence="11">C2H2-type domain-containing protein</fullName>
    </recommendedName>
</protein>
<evidence type="ECO:0000256" key="1">
    <source>
        <dbReference type="ARBA" id="ARBA00004604"/>
    </source>
</evidence>
<evidence type="ECO:0000256" key="2">
    <source>
        <dbReference type="ARBA" id="ARBA00006673"/>
    </source>
</evidence>
<dbReference type="GO" id="GO:0016787">
    <property type="term" value="F:hydrolase activity"/>
    <property type="evidence" value="ECO:0007669"/>
    <property type="project" value="UniProtKB-KW"/>
</dbReference>
<evidence type="ECO:0000256" key="4">
    <source>
        <dbReference type="ARBA" id="ARBA00022801"/>
    </source>
</evidence>
<keyword evidence="6" id="KW-0805">Transcription regulation</keyword>
<evidence type="ECO:0000256" key="10">
    <source>
        <dbReference type="SAM" id="MobiDB-lite"/>
    </source>
</evidence>
<organism evidence="12 13">
    <name type="scientific">Crotalaria pallida</name>
    <name type="common">Smooth rattlebox</name>
    <name type="synonym">Crotalaria striata</name>
    <dbReference type="NCBI Taxonomy" id="3830"/>
    <lineage>
        <taxon>Eukaryota</taxon>
        <taxon>Viridiplantae</taxon>
        <taxon>Streptophyta</taxon>
        <taxon>Embryophyta</taxon>
        <taxon>Tracheophyta</taxon>
        <taxon>Spermatophyta</taxon>
        <taxon>Magnoliopsida</taxon>
        <taxon>eudicotyledons</taxon>
        <taxon>Gunneridae</taxon>
        <taxon>Pentapetalae</taxon>
        <taxon>rosids</taxon>
        <taxon>fabids</taxon>
        <taxon>Fabales</taxon>
        <taxon>Fabaceae</taxon>
        <taxon>Papilionoideae</taxon>
        <taxon>50 kb inversion clade</taxon>
        <taxon>genistoids sensu lato</taxon>
        <taxon>core genistoids</taxon>
        <taxon>Crotalarieae</taxon>
        <taxon>Crotalaria</taxon>
    </lineage>
</organism>
<comment type="subcellular location">
    <subcellularLocation>
        <location evidence="1">Nucleus</location>
        <location evidence="1">Nucleolus</location>
    </subcellularLocation>
</comment>
<reference evidence="12 13" key="1">
    <citation type="submission" date="2024-01" db="EMBL/GenBank/DDBJ databases">
        <title>The genomes of 5 underutilized Papilionoideae crops provide insights into root nodulation and disease resistanc.</title>
        <authorList>
            <person name="Yuan L."/>
        </authorList>
    </citation>
    <scope>NUCLEOTIDE SEQUENCE [LARGE SCALE GENOMIC DNA]</scope>
    <source>
        <strain evidence="12">ZHUSHIDOU_FW_LH</strain>
        <tissue evidence="12">Leaf</tissue>
    </source>
</reference>
<dbReference type="Proteomes" id="UP001372338">
    <property type="component" value="Unassembled WGS sequence"/>
</dbReference>
<dbReference type="FunFam" id="2.60.120.340:FF:000004">
    <property type="entry name" value="Histone deacetylase HDT1"/>
    <property type="match status" value="1"/>
</dbReference>
<name>A0AAN9E881_CROPI</name>
<comment type="caution">
    <text evidence="12">The sequence shown here is derived from an EMBL/GenBank/DDBJ whole genome shotgun (WGS) entry which is preliminary data.</text>
</comment>
<dbReference type="PROSITE" id="PS50157">
    <property type="entry name" value="ZINC_FINGER_C2H2_2"/>
    <property type="match status" value="1"/>
</dbReference>
<evidence type="ECO:0000313" key="12">
    <source>
        <dbReference type="EMBL" id="KAK7244972.1"/>
    </source>
</evidence>
<feature type="domain" description="C2H2-type" evidence="11">
    <location>
        <begin position="220"/>
        <end position="246"/>
    </location>
</feature>
<evidence type="ECO:0000313" key="13">
    <source>
        <dbReference type="Proteomes" id="UP001372338"/>
    </source>
</evidence>
<dbReference type="Gene3D" id="2.60.120.340">
    <property type="entry name" value="Nucleoplasmin core domain"/>
    <property type="match status" value="1"/>
</dbReference>
<feature type="compositionally biased region" description="Basic and acidic residues" evidence="10">
    <location>
        <begin position="104"/>
        <end position="138"/>
    </location>
</feature>
<keyword evidence="4" id="KW-0378">Hydrolase</keyword>
<dbReference type="AlphaFoldDB" id="A0AAN9E881"/>
<comment type="similarity">
    <text evidence="2">Belongs to the histone deacetylase HD2 family.</text>
</comment>
<evidence type="ECO:0000256" key="7">
    <source>
        <dbReference type="ARBA" id="ARBA00023163"/>
    </source>
</evidence>
<keyword evidence="9" id="KW-0479">Metal-binding</keyword>
<dbReference type="InterPro" id="IPR041232">
    <property type="entry name" value="NPL"/>
</dbReference>
<dbReference type="Pfam" id="PF17800">
    <property type="entry name" value="NPL"/>
    <property type="match status" value="1"/>
</dbReference>
<evidence type="ECO:0000256" key="8">
    <source>
        <dbReference type="ARBA" id="ARBA00023242"/>
    </source>
</evidence>
<evidence type="ECO:0000256" key="9">
    <source>
        <dbReference type="PROSITE-ProRule" id="PRU00042"/>
    </source>
</evidence>
<keyword evidence="9" id="KW-0863">Zinc-finger</keyword>
<evidence type="ECO:0000256" key="3">
    <source>
        <dbReference type="ARBA" id="ARBA00022491"/>
    </source>
</evidence>